<dbReference type="AlphaFoldDB" id="A0A9D4U3D9"/>
<keyword evidence="2" id="KW-1185">Reference proteome</keyword>
<proteinExistence type="predicted"/>
<protein>
    <submittedName>
        <fullName evidence="1">Uncharacterized protein</fullName>
    </submittedName>
</protein>
<comment type="caution">
    <text evidence="1">The sequence shown here is derived from an EMBL/GenBank/DDBJ whole genome shotgun (WGS) entry which is preliminary data.</text>
</comment>
<dbReference type="EMBL" id="JABFUD020000023">
    <property type="protein sequence ID" value="KAI5060874.1"/>
    <property type="molecule type" value="Genomic_DNA"/>
</dbReference>
<reference evidence="1" key="1">
    <citation type="submission" date="2021-01" db="EMBL/GenBank/DDBJ databases">
        <title>Adiantum capillus-veneris genome.</title>
        <authorList>
            <person name="Fang Y."/>
            <person name="Liao Q."/>
        </authorList>
    </citation>
    <scope>NUCLEOTIDE SEQUENCE</scope>
    <source>
        <strain evidence="1">H3</strain>
        <tissue evidence="1">Leaf</tissue>
    </source>
</reference>
<gene>
    <name evidence="1" type="ORF">GOP47_0023379</name>
</gene>
<name>A0A9D4U3D9_ADICA</name>
<evidence type="ECO:0000313" key="2">
    <source>
        <dbReference type="Proteomes" id="UP000886520"/>
    </source>
</evidence>
<accession>A0A9D4U3D9</accession>
<sequence>MSLQDALLNGMVPLHSQNLPDPSHSFFLALPRGTMAMRQTHLVVERTAPASLPHSILGLIGHSPGGGEDRPMLHSTMPLHTQVPSYAEITKSVLHHSPINPLFRSSFVKEQGMALPINSMDSLF</sequence>
<dbReference type="Proteomes" id="UP000886520">
    <property type="component" value="Chromosome 23"/>
</dbReference>
<evidence type="ECO:0000313" key="1">
    <source>
        <dbReference type="EMBL" id="KAI5060874.1"/>
    </source>
</evidence>
<organism evidence="1 2">
    <name type="scientific">Adiantum capillus-veneris</name>
    <name type="common">Maidenhair fern</name>
    <dbReference type="NCBI Taxonomy" id="13818"/>
    <lineage>
        <taxon>Eukaryota</taxon>
        <taxon>Viridiplantae</taxon>
        <taxon>Streptophyta</taxon>
        <taxon>Embryophyta</taxon>
        <taxon>Tracheophyta</taxon>
        <taxon>Polypodiopsida</taxon>
        <taxon>Polypodiidae</taxon>
        <taxon>Polypodiales</taxon>
        <taxon>Pteridineae</taxon>
        <taxon>Pteridaceae</taxon>
        <taxon>Vittarioideae</taxon>
        <taxon>Adiantum</taxon>
    </lineage>
</organism>